<comment type="pathway">
    <text evidence="1">Cofactor biosynthesis; molybdopterin biosynthesis.</text>
</comment>
<sequence length="145" mass="16310">MIDITDKPPAYREAIAKGRIRLRKETIEKIRAGEVKKGDVLTVARVAAVQSVKETPKIIMLCHPIQVTSTDVDFRLGEDYIEVSVRVKAIAQTGVEMEALAAVSSALLNIWDMVKYLEKDESGNYPHTKIEEIFVERKVKSVVDR</sequence>
<reference evidence="4 5" key="1">
    <citation type="submission" date="2018-10" db="EMBL/GenBank/DDBJ databases">
        <title>Co-occurring genomic capacity for anaerobic methane metabolism and dissimilatory sulfite reduction discovered in the Korarchaeota.</title>
        <authorList>
            <person name="Mckay L.J."/>
            <person name="Dlakic M."/>
            <person name="Fields M.W."/>
            <person name="Delmont T.O."/>
            <person name="Eren A.M."/>
            <person name="Jay Z.J."/>
            <person name="Klingelsmith K.B."/>
            <person name="Rusch D.B."/>
            <person name="Inskeep W.P."/>
        </authorList>
    </citation>
    <scope>NUCLEOTIDE SEQUENCE [LARGE SCALE GENOMIC DNA]</scope>
    <source>
        <strain evidence="4 5">WS</strain>
    </source>
</reference>
<dbReference type="InterPro" id="IPR002820">
    <property type="entry name" value="Mopterin_CF_biosynth-C_dom"/>
</dbReference>
<gene>
    <name evidence="4" type="primary">moaC</name>
    <name evidence="4" type="ORF">D9Q81_00650</name>
</gene>
<dbReference type="EC" id="4.6.1.17" evidence="4"/>
<feature type="domain" description="Molybdopterin cofactor biosynthesis C (MoaC)" evidence="3">
    <location>
        <begin position="1"/>
        <end position="139"/>
    </location>
</feature>
<dbReference type="SUPFAM" id="SSF55040">
    <property type="entry name" value="Molybdenum cofactor biosynthesis protein C, MoaC"/>
    <property type="match status" value="1"/>
</dbReference>
<accession>A0A429G9R3</accession>
<dbReference type="InterPro" id="IPR023045">
    <property type="entry name" value="MoaC"/>
</dbReference>
<dbReference type="InterPro" id="IPR036522">
    <property type="entry name" value="MoaC_sf"/>
</dbReference>
<evidence type="ECO:0000256" key="2">
    <source>
        <dbReference type="ARBA" id="ARBA00023150"/>
    </source>
</evidence>
<evidence type="ECO:0000313" key="5">
    <source>
        <dbReference type="Proteomes" id="UP000278149"/>
    </source>
</evidence>
<dbReference type="Proteomes" id="UP000278149">
    <property type="component" value="Unassembled WGS sequence"/>
</dbReference>
<dbReference type="GO" id="GO:0061799">
    <property type="term" value="F:cyclic pyranopterin monophosphate synthase activity"/>
    <property type="evidence" value="ECO:0007669"/>
    <property type="project" value="UniProtKB-EC"/>
</dbReference>
<dbReference type="EMBL" id="RCOR01000006">
    <property type="protein sequence ID" value="RSN70551.1"/>
    <property type="molecule type" value="Genomic_DNA"/>
</dbReference>
<dbReference type="Pfam" id="PF01967">
    <property type="entry name" value="MoaC"/>
    <property type="match status" value="1"/>
</dbReference>
<protein>
    <submittedName>
        <fullName evidence="4">Cyclic pyranopterin monophosphate synthase MoaC</fullName>
        <ecNumber evidence="4">4.6.1.17</ecNumber>
    </submittedName>
</protein>
<name>A0A429G9R3_9CREN</name>
<keyword evidence="2" id="KW-0501">Molybdenum cofactor biosynthesis</keyword>
<dbReference type="OMA" id="IWDMVKS"/>
<dbReference type="GO" id="GO:0006777">
    <property type="term" value="P:Mo-molybdopterin cofactor biosynthetic process"/>
    <property type="evidence" value="ECO:0007669"/>
    <property type="project" value="UniProtKB-KW"/>
</dbReference>
<organism evidence="4 5">
    <name type="scientific">Candidatus Korarchaeum cryptofilum</name>
    <dbReference type="NCBI Taxonomy" id="498846"/>
    <lineage>
        <taxon>Archaea</taxon>
        <taxon>Thermoproteota</taxon>
        <taxon>Candidatus Korarchaeia</taxon>
        <taxon>Candidatus Korarchaeales</taxon>
        <taxon>Candidatus Korarchaeaceae</taxon>
        <taxon>Candidatus Korarchaeum</taxon>
    </lineage>
</organism>
<dbReference type="Gene3D" id="3.30.70.640">
    <property type="entry name" value="Molybdopterin cofactor biosynthesis C (MoaC) domain"/>
    <property type="match status" value="1"/>
</dbReference>
<comment type="caution">
    <text evidence="4">The sequence shown here is derived from an EMBL/GenBank/DDBJ whole genome shotgun (WGS) entry which is preliminary data.</text>
</comment>
<dbReference type="RefSeq" id="WP_012309684.1">
    <property type="nucleotide sequence ID" value="NZ_RCOR01000006.1"/>
</dbReference>
<proteinExistence type="predicted"/>
<dbReference type="NCBIfam" id="NF008999">
    <property type="entry name" value="PRK12343.1"/>
    <property type="match status" value="1"/>
</dbReference>
<evidence type="ECO:0000313" key="4">
    <source>
        <dbReference type="EMBL" id="RSN70551.1"/>
    </source>
</evidence>
<keyword evidence="4" id="KW-0456">Lyase</keyword>
<dbReference type="GeneID" id="6094318"/>
<evidence type="ECO:0000259" key="3">
    <source>
        <dbReference type="Pfam" id="PF01967"/>
    </source>
</evidence>
<dbReference type="NCBIfam" id="TIGR00581">
    <property type="entry name" value="moaC"/>
    <property type="match status" value="1"/>
</dbReference>
<dbReference type="UniPathway" id="UPA00344"/>
<evidence type="ECO:0000256" key="1">
    <source>
        <dbReference type="ARBA" id="ARBA00005046"/>
    </source>
</evidence>
<dbReference type="AlphaFoldDB" id="A0A429G9R3"/>